<dbReference type="SUPFAM" id="SSF57701">
    <property type="entry name" value="Zn2/Cys6 DNA-binding domain"/>
    <property type="match status" value="1"/>
</dbReference>
<dbReference type="GO" id="GO:0008270">
    <property type="term" value="F:zinc ion binding"/>
    <property type="evidence" value="ECO:0007669"/>
    <property type="project" value="InterPro"/>
</dbReference>
<name>A0A0C9YTK6_9AGAM</name>
<dbReference type="STRING" id="765257.A0A0C9YTK6"/>
<evidence type="ECO:0000256" key="2">
    <source>
        <dbReference type="ARBA" id="ARBA00022723"/>
    </source>
</evidence>
<comment type="subcellular location">
    <subcellularLocation>
        <location evidence="1">Nucleus</location>
    </subcellularLocation>
</comment>
<dbReference type="Proteomes" id="UP000054018">
    <property type="component" value="Unassembled WGS sequence"/>
</dbReference>
<evidence type="ECO:0000256" key="1">
    <source>
        <dbReference type="ARBA" id="ARBA00004123"/>
    </source>
</evidence>
<evidence type="ECO:0000259" key="7">
    <source>
        <dbReference type="Pfam" id="PF04082"/>
    </source>
</evidence>
<dbReference type="CDD" id="cd12148">
    <property type="entry name" value="fungal_TF_MHR"/>
    <property type="match status" value="1"/>
</dbReference>
<keyword evidence="4" id="KW-0804">Transcription</keyword>
<evidence type="ECO:0000256" key="4">
    <source>
        <dbReference type="ARBA" id="ARBA00023163"/>
    </source>
</evidence>
<dbReference type="Pfam" id="PF04082">
    <property type="entry name" value="Fungal_trans"/>
    <property type="match status" value="1"/>
</dbReference>
<feature type="domain" description="Xylanolytic transcriptional activator regulatory" evidence="7">
    <location>
        <begin position="226"/>
        <end position="478"/>
    </location>
</feature>
<dbReference type="AlphaFoldDB" id="A0A0C9YTK6"/>
<feature type="region of interest" description="Disordered" evidence="6">
    <location>
        <begin position="158"/>
        <end position="213"/>
    </location>
</feature>
<proteinExistence type="predicted"/>
<dbReference type="InterPro" id="IPR001138">
    <property type="entry name" value="Zn2Cys6_DnaBD"/>
</dbReference>
<protein>
    <recommendedName>
        <fullName evidence="7">Xylanolytic transcriptional activator regulatory domain-containing protein</fullName>
    </recommendedName>
</protein>
<dbReference type="InterPro" id="IPR050815">
    <property type="entry name" value="TF_fung"/>
</dbReference>
<dbReference type="HOGENOM" id="CLU_512923_0_0_1"/>
<keyword evidence="5" id="KW-0539">Nucleus</keyword>
<reference evidence="9" key="2">
    <citation type="submission" date="2015-01" db="EMBL/GenBank/DDBJ databases">
        <title>Evolutionary Origins and Diversification of the Mycorrhizal Mutualists.</title>
        <authorList>
            <consortium name="DOE Joint Genome Institute"/>
            <consortium name="Mycorrhizal Genomics Consortium"/>
            <person name="Kohler A."/>
            <person name="Kuo A."/>
            <person name="Nagy L.G."/>
            <person name="Floudas D."/>
            <person name="Copeland A."/>
            <person name="Barry K.W."/>
            <person name="Cichocki N."/>
            <person name="Veneault-Fourrey C."/>
            <person name="LaButti K."/>
            <person name="Lindquist E.A."/>
            <person name="Lipzen A."/>
            <person name="Lundell T."/>
            <person name="Morin E."/>
            <person name="Murat C."/>
            <person name="Riley R."/>
            <person name="Ohm R."/>
            <person name="Sun H."/>
            <person name="Tunlid A."/>
            <person name="Henrissat B."/>
            <person name="Grigoriev I.V."/>
            <person name="Hibbett D.S."/>
            <person name="Martin F."/>
        </authorList>
    </citation>
    <scope>NUCLEOTIDE SEQUENCE [LARGE SCALE GENOMIC DNA]</scope>
    <source>
        <strain evidence="9">441</strain>
    </source>
</reference>
<evidence type="ECO:0000256" key="3">
    <source>
        <dbReference type="ARBA" id="ARBA00023015"/>
    </source>
</evidence>
<keyword evidence="2" id="KW-0479">Metal-binding</keyword>
<sequence>MDHLPHTRDVPASATTPLSHLDPRIPVPADKPDPSVAFMKGPKRKRLAKACDACHKSKRRCDGTGSSSLLISHPDLVKFIPNNRPKAPCSNWYVNLRLHFPVHRIIRTPTHPASYFASKKCTYTDASGKLVPAPRPRPEASVNVRLVTYSPQDGSPLYGNLLAQPGDLPSPSEDDSSTSARKRFRTDLNSATARSGVPPKSFAPPVLPASDRPLERDPALTRELVHLFFTYRQPHRMIIHQPTFLADLSRRAVPPHLLLAVCAVGASLSKQPSLRTSPGRYAGAPFAQEAAALMFDENRNLTCEHNLATAQALCLLQLHERMVPLLTWPAFPIEHALDIVTRLGIFDRDHTVLTPFPSPEFINDSIERECARRVFWLIYISDCVASVLYGRDILATEHQLNLRLPMDETSFELSPHTAREEYMRSPISCTVLSEIGQLIRIVSLHAQVEKTLGEFNNRENGKHPRPKLLELEQQVNVWIAALPDHLRFTDENLLVQMNVYDTGSNMGAWCFAAMHGFHNSCVLALNWARQRCRTAMPHDISGAQEKLHKIMNAWGEKGKLSILRESSELHMWHVN</sequence>
<dbReference type="GO" id="GO:0005634">
    <property type="term" value="C:nucleus"/>
    <property type="evidence" value="ECO:0007669"/>
    <property type="project" value="UniProtKB-SubCell"/>
</dbReference>
<dbReference type="InterPro" id="IPR036864">
    <property type="entry name" value="Zn2-C6_fun-type_DNA-bd_sf"/>
</dbReference>
<gene>
    <name evidence="8" type="ORF">PISMIDRAFT_227702</name>
</gene>
<dbReference type="GO" id="GO:0006351">
    <property type="term" value="P:DNA-templated transcription"/>
    <property type="evidence" value="ECO:0007669"/>
    <property type="project" value="InterPro"/>
</dbReference>
<dbReference type="InterPro" id="IPR007219">
    <property type="entry name" value="XnlR_reg_dom"/>
</dbReference>
<organism evidence="8 9">
    <name type="scientific">Pisolithus microcarpus 441</name>
    <dbReference type="NCBI Taxonomy" id="765257"/>
    <lineage>
        <taxon>Eukaryota</taxon>
        <taxon>Fungi</taxon>
        <taxon>Dikarya</taxon>
        <taxon>Basidiomycota</taxon>
        <taxon>Agaricomycotina</taxon>
        <taxon>Agaricomycetes</taxon>
        <taxon>Agaricomycetidae</taxon>
        <taxon>Boletales</taxon>
        <taxon>Sclerodermatineae</taxon>
        <taxon>Pisolithaceae</taxon>
        <taxon>Pisolithus</taxon>
    </lineage>
</organism>
<dbReference type="CDD" id="cd00067">
    <property type="entry name" value="GAL4"/>
    <property type="match status" value="1"/>
</dbReference>
<evidence type="ECO:0000313" key="8">
    <source>
        <dbReference type="EMBL" id="KIK17369.1"/>
    </source>
</evidence>
<reference evidence="8 9" key="1">
    <citation type="submission" date="2014-04" db="EMBL/GenBank/DDBJ databases">
        <authorList>
            <consortium name="DOE Joint Genome Institute"/>
            <person name="Kuo A."/>
            <person name="Kohler A."/>
            <person name="Costa M.D."/>
            <person name="Nagy L.G."/>
            <person name="Floudas D."/>
            <person name="Copeland A."/>
            <person name="Barry K.W."/>
            <person name="Cichocki N."/>
            <person name="Veneault-Fourrey C."/>
            <person name="LaButti K."/>
            <person name="Lindquist E.A."/>
            <person name="Lipzen A."/>
            <person name="Lundell T."/>
            <person name="Morin E."/>
            <person name="Murat C."/>
            <person name="Sun H."/>
            <person name="Tunlid A."/>
            <person name="Henrissat B."/>
            <person name="Grigoriev I.V."/>
            <person name="Hibbett D.S."/>
            <person name="Martin F."/>
            <person name="Nordberg H.P."/>
            <person name="Cantor M.N."/>
            <person name="Hua S.X."/>
        </authorList>
    </citation>
    <scope>NUCLEOTIDE SEQUENCE [LARGE SCALE GENOMIC DNA]</scope>
    <source>
        <strain evidence="8 9">441</strain>
    </source>
</reference>
<evidence type="ECO:0000256" key="5">
    <source>
        <dbReference type="ARBA" id="ARBA00023242"/>
    </source>
</evidence>
<accession>A0A0C9YTK6</accession>
<dbReference type="GO" id="GO:0000981">
    <property type="term" value="F:DNA-binding transcription factor activity, RNA polymerase II-specific"/>
    <property type="evidence" value="ECO:0007669"/>
    <property type="project" value="InterPro"/>
</dbReference>
<dbReference type="OrthoDB" id="2123952at2759"/>
<evidence type="ECO:0000313" key="9">
    <source>
        <dbReference type="Proteomes" id="UP000054018"/>
    </source>
</evidence>
<dbReference type="GO" id="GO:0003677">
    <property type="term" value="F:DNA binding"/>
    <property type="evidence" value="ECO:0007669"/>
    <property type="project" value="InterPro"/>
</dbReference>
<keyword evidence="9" id="KW-1185">Reference proteome</keyword>
<dbReference type="EMBL" id="KN833831">
    <property type="protein sequence ID" value="KIK17369.1"/>
    <property type="molecule type" value="Genomic_DNA"/>
</dbReference>
<dbReference type="PANTHER" id="PTHR47338:SF5">
    <property type="entry name" value="ZN(II)2CYS6 TRANSCRIPTION FACTOR (EUROFUNG)"/>
    <property type="match status" value="1"/>
</dbReference>
<feature type="region of interest" description="Disordered" evidence="6">
    <location>
        <begin position="1"/>
        <end position="34"/>
    </location>
</feature>
<keyword evidence="3" id="KW-0805">Transcription regulation</keyword>
<dbReference type="PANTHER" id="PTHR47338">
    <property type="entry name" value="ZN(II)2CYS6 TRANSCRIPTION FACTOR (EUROFUNG)-RELATED"/>
    <property type="match status" value="1"/>
</dbReference>
<evidence type="ECO:0000256" key="6">
    <source>
        <dbReference type="SAM" id="MobiDB-lite"/>
    </source>
</evidence>
<dbReference type="Gene3D" id="4.10.240.10">
    <property type="entry name" value="Zn(2)-C6 fungal-type DNA-binding domain"/>
    <property type="match status" value="1"/>
</dbReference>